<gene>
    <name evidence="2" type="ORF">ENW50_11625</name>
</gene>
<sequence length="110" mass="12601">MQTTRNIMASDHHKSHRKTENHRWVKKVTSDSTHPREGLFTESPEVIARELASKKVSPKGPVSGLRMLTYFINRGGKGLSASRRRSLERAKELLSERIHRDKSNRNKKAA</sequence>
<dbReference type="InterPro" id="IPR021513">
    <property type="entry name" value="Phage_RSL1_Orf186"/>
</dbReference>
<protein>
    <submittedName>
        <fullName evidence="2">DUF3175 domain-containing protein</fullName>
    </submittedName>
</protein>
<feature type="compositionally biased region" description="Basic residues" evidence="1">
    <location>
        <begin position="13"/>
        <end position="26"/>
    </location>
</feature>
<feature type="region of interest" description="Disordered" evidence="1">
    <location>
        <begin position="1"/>
        <end position="41"/>
    </location>
</feature>
<dbReference type="Pfam" id="PF11373">
    <property type="entry name" value="DUF3175"/>
    <property type="match status" value="1"/>
</dbReference>
<organism evidence="2">
    <name type="scientific">Acidobacterium capsulatum</name>
    <dbReference type="NCBI Taxonomy" id="33075"/>
    <lineage>
        <taxon>Bacteria</taxon>
        <taxon>Pseudomonadati</taxon>
        <taxon>Acidobacteriota</taxon>
        <taxon>Terriglobia</taxon>
        <taxon>Terriglobales</taxon>
        <taxon>Acidobacteriaceae</taxon>
        <taxon>Acidobacterium</taxon>
    </lineage>
</organism>
<proteinExistence type="predicted"/>
<name>A0A7V4XUC9_9BACT</name>
<evidence type="ECO:0000313" key="2">
    <source>
        <dbReference type="EMBL" id="HGY95314.1"/>
    </source>
</evidence>
<dbReference type="EMBL" id="DTKL01000072">
    <property type="protein sequence ID" value="HGY95314.1"/>
    <property type="molecule type" value="Genomic_DNA"/>
</dbReference>
<comment type="caution">
    <text evidence="2">The sequence shown here is derived from an EMBL/GenBank/DDBJ whole genome shotgun (WGS) entry which is preliminary data.</text>
</comment>
<dbReference type="AlphaFoldDB" id="A0A7V4XUC9"/>
<evidence type="ECO:0000256" key="1">
    <source>
        <dbReference type="SAM" id="MobiDB-lite"/>
    </source>
</evidence>
<reference evidence="2" key="1">
    <citation type="journal article" date="2020" name="mSystems">
        <title>Genome- and Community-Level Interaction Insights into Carbon Utilization and Element Cycling Functions of Hydrothermarchaeota in Hydrothermal Sediment.</title>
        <authorList>
            <person name="Zhou Z."/>
            <person name="Liu Y."/>
            <person name="Xu W."/>
            <person name="Pan J."/>
            <person name="Luo Z.H."/>
            <person name="Li M."/>
        </authorList>
    </citation>
    <scope>NUCLEOTIDE SEQUENCE [LARGE SCALE GENOMIC DNA]</scope>
    <source>
        <strain evidence="2">SpSt-855</strain>
    </source>
</reference>
<accession>A0A7V4XUC9</accession>